<evidence type="ECO:0000313" key="2">
    <source>
        <dbReference type="Proteomes" id="UP001519332"/>
    </source>
</evidence>
<dbReference type="Gene3D" id="3.40.50.300">
    <property type="entry name" value="P-loop containing nucleotide triphosphate hydrolases"/>
    <property type="match status" value="1"/>
</dbReference>
<dbReference type="EMBL" id="JAGINW010000001">
    <property type="protein sequence ID" value="MBP2323366.1"/>
    <property type="molecule type" value="Genomic_DNA"/>
</dbReference>
<proteinExistence type="predicted"/>
<reference evidence="1 2" key="1">
    <citation type="submission" date="2021-03" db="EMBL/GenBank/DDBJ databases">
        <title>Sequencing the genomes of 1000 actinobacteria strains.</title>
        <authorList>
            <person name="Klenk H.-P."/>
        </authorList>
    </citation>
    <scope>NUCLEOTIDE SEQUENCE [LARGE SCALE GENOMIC DNA]</scope>
    <source>
        <strain evidence="1 2">DSM 46670</strain>
    </source>
</reference>
<organism evidence="1 2">
    <name type="scientific">Kibdelosporangium banguiense</name>
    <dbReference type="NCBI Taxonomy" id="1365924"/>
    <lineage>
        <taxon>Bacteria</taxon>
        <taxon>Bacillati</taxon>
        <taxon>Actinomycetota</taxon>
        <taxon>Actinomycetes</taxon>
        <taxon>Pseudonocardiales</taxon>
        <taxon>Pseudonocardiaceae</taxon>
        <taxon>Kibdelosporangium</taxon>
    </lineage>
</organism>
<evidence type="ECO:0008006" key="3">
    <source>
        <dbReference type="Google" id="ProtNLM"/>
    </source>
</evidence>
<dbReference type="InterPro" id="IPR027417">
    <property type="entry name" value="P-loop_NTPase"/>
</dbReference>
<evidence type="ECO:0000313" key="1">
    <source>
        <dbReference type="EMBL" id="MBP2323366.1"/>
    </source>
</evidence>
<comment type="caution">
    <text evidence="1">The sequence shown here is derived from an EMBL/GenBank/DDBJ whole genome shotgun (WGS) entry which is preliminary data.</text>
</comment>
<name>A0ABS4THR8_9PSEU</name>
<dbReference type="RefSeq" id="WP_209639662.1">
    <property type="nucleotide sequence ID" value="NZ_JAGINW010000001.1"/>
</dbReference>
<sequence>MASQPEFPPIDFSTLGFLIIDWIEAHCVIPDGFSKGDPFILSGWQAWNILNHYRVKPTAQGVRANQYASAFVHRRSQTVRPQKTGKGPFTSAVVCAEGVGPVLLDGWATGDEVYDCRDWGCGCGFLYFYEPGEPMGTHWPTPLIQITATSEEQTANIYAALRPMIEGGPLAEIIRKTGEEFIRLPNDGRIDTVTSNARSRLGARVTFVPQDETGIWVPSTGMVKVAETQRRGLAGMGGRAWETTNAWDPTENSVAQRTYESGMEDIFIDFPQAPVALSFRNKAERRRILRAVYAGSPWVNLDDIEGEAAELLRVDPQQAERFFGNRLVYAAGTWLPEGRWDETEDAQRSPVDGAFVCLGFDGSENNDWTALRAETSDGWQFTPTYGPDDRPTVWNPAEWGGSIPREEVHAAIDELFTRFNVGRLYADPHDWYSEIGEWSLKYGEKHVMEWATNRPSAMYDSLRRFEVDLASGRLTHDACKIAEIHVANARKKAVPGQKYVLTKPTDHQKIDVAMASALAHEAASDALASGWGKARSRRVLVLS</sequence>
<accession>A0ABS4THR8</accession>
<protein>
    <recommendedName>
        <fullName evidence="3">Terminase</fullName>
    </recommendedName>
</protein>
<gene>
    <name evidence="1" type="ORF">JOF56_003751</name>
</gene>
<keyword evidence="2" id="KW-1185">Reference proteome</keyword>
<dbReference type="Proteomes" id="UP001519332">
    <property type="component" value="Unassembled WGS sequence"/>
</dbReference>